<name>A0A0V0RH68_9BILA</name>
<keyword evidence="2" id="KW-1185">Reference proteome</keyword>
<reference evidence="1 2" key="1">
    <citation type="submission" date="2015-01" db="EMBL/GenBank/DDBJ databases">
        <title>Evolution of Trichinella species and genotypes.</title>
        <authorList>
            <person name="Korhonen P.K."/>
            <person name="Edoardo P."/>
            <person name="Giuseppe L.R."/>
            <person name="Gasser R.B."/>
        </authorList>
    </citation>
    <scope>NUCLEOTIDE SEQUENCE [LARGE SCALE GENOMIC DNA]</scope>
    <source>
        <strain evidence="1">ISS37</strain>
    </source>
</reference>
<dbReference type="EMBL" id="JYDL01000182">
    <property type="protein sequence ID" value="KRX13819.1"/>
    <property type="molecule type" value="Genomic_DNA"/>
</dbReference>
<evidence type="ECO:0000313" key="1">
    <source>
        <dbReference type="EMBL" id="KRX13819.1"/>
    </source>
</evidence>
<protein>
    <submittedName>
        <fullName evidence="1">Uncharacterized protein</fullName>
    </submittedName>
</protein>
<dbReference type="AlphaFoldDB" id="A0A0V0RH68"/>
<sequence>MSTGRKFHSEQSIIIHYKVYYSESNKNNQSEAKIRKCSKILDVMMLQLMCNEPLSREDSFVTPTGLLLQSS</sequence>
<organism evidence="1 2">
    <name type="scientific">Trichinella nelsoni</name>
    <dbReference type="NCBI Taxonomy" id="6336"/>
    <lineage>
        <taxon>Eukaryota</taxon>
        <taxon>Metazoa</taxon>
        <taxon>Ecdysozoa</taxon>
        <taxon>Nematoda</taxon>
        <taxon>Enoplea</taxon>
        <taxon>Dorylaimia</taxon>
        <taxon>Trichinellida</taxon>
        <taxon>Trichinellidae</taxon>
        <taxon>Trichinella</taxon>
    </lineage>
</organism>
<dbReference type="Proteomes" id="UP000054630">
    <property type="component" value="Unassembled WGS sequence"/>
</dbReference>
<gene>
    <name evidence="1" type="ORF">T07_9500</name>
</gene>
<accession>A0A0V0RH68</accession>
<dbReference type="OrthoDB" id="10573161at2759"/>
<comment type="caution">
    <text evidence="1">The sequence shown here is derived from an EMBL/GenBank/DDBJ whole genome shotgun (WGS) entry which is preliminary data.</text>
</comment>
<proteinExistence type="predicted"/>
<evidence type="ECO:0000313" key="2">
    <source>
        <dbReference type="Proteomes" id="UP000054630"/>
    </source>
</evidence>